<protein>
    <submittedName>
        <fullName evidence="1">Uncharacterized protein</fullName>
    </submittedName>
</protein>
<comment type="caution">
    <text evidence="1">The sequence shown here is derived from an EMBL/GenBank/DDBJ whole genome shotgun (WGS) entry which is preliminary data.</text>
</comment>
<reference evidence="1 2" key="2">
    <citation type="journal article" date="2023" name="Mol. Biol. Evol.">
        <title>Genomics of Secondarily Temperate Adaptation in the Only Non-Antarctic Icefish.</title>
        <authorList>
            <person name="Rivera-Colon A.G."/>
            <person name="Rayamajhi N."/>
            <person name="Minhas B.F."/>
            <person name="Madrigal G."/>
            <person name="Bilyk K.T."/>
            <person name="Yoon V."/>
            <person name="Hune M."/>
            <person name="Gregory S."/>
            <person name="Cheng C.H.C."/>
            <person name="Catchen J.M."/>
        </authorList>
    </citation>
    <scope>NUCLEOTIDE SEQUENCE [LARGE SCALE GENOMIC DNA]</scope>
    <source>
        <strain evidence="1">JMC-PN-2008</strain>
    </source>
</reference>
<organism evidence="1 2">
    <name type="scientific">Eleginops maclovinus</name>
    <name type="common">Patagonian blennie</name>
    <name type="synonym">Eleginus maclovinus</name>
    <dbReference type="NCBI Taxonomy" id="56733"/>
    <lineage>
        <taxon>Eukaryota</taxon>
        <taxon>Metazoa</taxon>
        <taxon>Chordata</taxon>
        <taxon>Craniata</taxon>
        <taxon>Vertebrata</taxon>
        <taxon>Euteleostomi</taxon>
        <taxon>Actinopterygii</taxon>
        <taxon>Neopterygii</taxon>
        <taxon>Teleostei</taxon>
        <taxon>Neoteleostei</taxon>
        <taxon>Acanthomorphata</taxon>
        <taxon>Eupercaria</taxon>
        <taxon>Perciformes</taxon>
        <taxon>Notothenioidei</taxon>
        <taxon>Eleginopidae</taxon>
        <taxon>Eleginops</taxon>
    </lineage>
</organism>
<dbReference type="EMBL" id="JAUZQC010000023">
    <property type="protein sequence ID" value="KAK5850310.1"/>
    <property type="molecule type" value="Genomic_DNA"/>
</dbReference>
<dbReference type="AlphaFoldDB" id="A0AAN7WVL9"/>
<evidence type="ECO:0000313" key="2">
    <source>
        <dbReference type="Proteomes" id="UP001346869"/>
    </source>
</evidence>
<evidence type="ECO:0000313" key="1">
    <source>
        <dbReference type="EMBL" id="KAK5850310.1"/>
    </source>
</evidence>
<keyword evidence="2" id="KW-1185">Reference proteome</keyword>
<name>A0AAN7WVL9_ELEMC</name>
<proteinExistence type="predicted"/>
<reference evidence="1 2" key="1">
    <citation type="journal article" date="2023" name="Genes (Basel)">
        <title>Chromosome-Level Genome Assembly and Circadian Gene Repertoire of the Patagonia Blennie Eleginops maclovinus-The Closest Ancestral Proxy of Antarctic Cryonotothenioids.</title>
        <authorList>
            <person name="Cheng C.C."/>
            <person name="Rivera-Colon A.G."/>
            <person name="Minhas B.F."/>
            <person name="Wilson L."/>
            <person name="Rayamajhi N."/>
            <person name="Vargas-Chacoff L."/>
            <person name="Catchen J.M."/>
        </authorList>
    </citation>
    <scope>NUCLEOTIDE SEQUENCE [LARGE SCALE GENOMIC DNA]</scope>
    <source>
        <strain evidence="1">JMC-PN-2008</strain>
    </source>
</reference>
<accession>A0AAN7WVL9</accession>
<dbReference type="Proteomes" id="UP001346869">
    <property type="component" value="Unassembled WGS sequence"/>
</dbReference>
<sequence>MFAQQGRGCQVAERQMMALGWNMEGGGSGWNEAVLMQRLIEAGCISSQGQTFAGSPTRALRGHGACPPEL</sequence>
<gene>
    <name evidence="1" type="ORF">PBY51_014571</name>
</gene>